<evidence type="ECO:0000313" key="3">
    <source>
        <dbReference type="EMBL" id="SHI96480.1"/>
    </source>
</evidence>
<dbReference type="GO" id="GO:0005886">
    <property type="term" value="C:plasma membrane"/>
    <property type="evidence" value="ECO:0007669"/>
    <property type="project" value="UniProtKB-SubCell"/>
</dbReference>
<feature type="transmembrane region" description="Helical" evidence="2">
    <location>
        <begin position="135"/>
        <end position="155"/>
    </location>
</feature>
<accession>A0A1M6FFH7</accession>
<feature type="transmembrane region" description="Helical" evidence="2">
    <location>
        <begin position="39"/>
        <end position="59"/>
    </location>
</feature>
<evidence type="ECO:0000313" key="4">
    <source>
        <dbReference type="Proteomes" id="UP000324781"/>
    </source>
</evidence>
<dbReference type="Gene3D" id="1.20.1250.20">
    <property type="entry name" value="MFS general substrate transporter like domains"/>
    <property type="match status" value="1"/>
</dbReference>
<reference evidence="3 4" key="1">
    <citation type="submission" date="2016-11" db="EMBL/GenBank/DDBJ databases">
        <authorList>
            <person name="Varghese N."/>
            <person name="Submissions S."/>
        </authorList>
    </citation>
    <scope>NUCLEOTIDE SEQUENCE [LARGE SCALE GENOMIC DNA]</scope>
    <source>
        <strain evidence="3 4">DSM 19027</strain>
    </source>
</reference>
<feature type="transmembrane region" description="Helical" evidence="2">
    <location>
        <begin position="90"/>
        <end position="114"/>
    </location>
</feature>
<feature type="transmembrane region" description="Helical" evidence="2">
    <location>
        <begin position="306"/>
        <end position="325"/>
    </location>
</feature>
<dbReference type="PANTHER" id="PTHR23530:SF1">
    <property type="entry name" value="PERMEASE, MAJOR FACILITATOR SUPERFAMILY-RELATED"/>
    <property type="match status" value="1"/>
</dbReference>
<gene>
    <name evidence="3" type="ORF">SAMN05444373_10171</name>
</gene>
<proteinExistence type="predicted"/>
<comment type="subcellular location">
    <subcellularLocation>
        <location evidence="1">Cell membrane</location>
        <topology evidence="1">Multi-pass membrane protein</topology>
    </subcellularLocation>
</comment>
<feature type="transmembrane region" description="Helical" evidence="2">
    <location>
        <begin position="7"/>
        <end position="27"/>
    </location>
</feature>
<dbReference type="AlphaFoldDB" id="A0A1M6FFH7"/>
<evidence type="ECO:0000256" key="1">
    <source>
        <dbReference type="ARBA" id="ARBA00004651"/>
    </source>
</evidence>
<dbReference type="Proteomes" id="UP000324781">
    <property type="component" value="Unassembled WGS sequence"/>
</dbReference>
<feature type="transmembrane region" description="Helical" evidence="2">
    <location>
        <begin position="161"/>
        <end position="184"/>
    </location>
</feature>
<organism evidence="3 4">
    <name type="scientific">Thermoclostridium caenicola</name>
    <dbReference type="NCBI Taxonomy" id="659425"/>
    <lineage>
        <taxon>Bacteria</taxon>
        <taxon>Bacillati</taxon>
        <taxon>Bacillota</taxon>
        <taxon>Clostridia</taxon>
        <taxon>Eubacteriales</taxon>
        <taxon>Oscillospiraceae</taxon>
        <taxon>Thermoclostridium</taxon>
    </lineage>
</organism>
<feature type="transmembrane region" description="Helical" evidence="2">
    <location>
        <begin position="66"/>
        <end position="84"/>
    </location>
</feature>
<feature type="transmembrane region" description="Helical" evidence="2">
    <location>
        <begin position="280"/>
        <end position="300"/>
    </location>
</feature>
<feature type="transmembrane region" description="Helical" evidence="2">
    <location>
        <begin position="345"/>
        <end position="365"/>
    </location>
</feature>
<dbReference type="SUPFAM" id="SSF103473">
    <property type="entry name" value="MFS general substrate transporter"/>
    <property type="match status" value="1"/>
</dbReference>
<dbReference type="InterPro" id="IPR011701">
    <property type="entry name" value="MFS"/>
</dbReference>
<feature type="transmembrane region" description="Helical" evidence="2">
    <location>
        <begin position="377"/>
        <end position="396"/>
    </location>
</feature>
<keyword evidence="4" id="KW-1185">Reference proteome</keyword>
<dbReference type="InterPro" id="IPR036259">
    <property type="entry name" value="MFS_trans_sf"/>
</dbReference>
<sequence>MKNIKLFYILNFLRNLIPICPVYVLLFQSKGLSLGEISLLLAIWAVPAVVLEIPTGILADNWNRKHMLTLGFLLNAAGFMLWYFSEGFALFALGFILWGISESFFSGTFEGLLFDTLKACGKEDEFDRIYGRANFFAGISMAISMFTGGFLSAALGMGNALLLSVLSVMGGFLVSFFLKEVNYYHSKTGKKQGLRQGMKTLKEAALFLTGQHKILLVALAGIFIVGIANIIDEYDPLIAESFRLDLTWIGIWEGCRLLLGALGSRIAWRVKGLAGRLRFGDIFGVIWTLSIVSAICMGIFGLRPSWLLLPLYGLFYLMMASAEVLVEDWLQQKIEEQGRATVHSLFSLAFGGYGILFCSVFAVVMPEFMASRVLMGVSAYMFLACLAMGAAYRVYVRKGTRG</sequence>
<dbReference type="EMBL" id="FQZP01000017">
    <property type="protein sequence ID" value="SHI96480.1"/>
    <property type="molecule type" value="Genomic_DNA"/>
</dbReference>
<keyword evidence="2" id="KW-0812">Transmembrane</keyword>
<keyword evidence="2" id="KW-1133">Transmembrane helix</keyword>
<dbReference type="GO" id="GO:0022857">
    <property type="term" value="F:transmembrane transporter activity"/>
    <property type="evidence" value="ECO:0007669"/>
    <property type="project" value="InterPro"/>
</dbReference>
<dbReference type="Pfam" id="PF07690">
    <property type="entry name" value="MFS_1"/>
    <property type="match status" value="1"/>
</dbReference>
<dbReference type="PANTHER" id="PTHR23530">
    <property type="entry name" value="TRANSPORT PROTEIN-RELATED"/>
    <property type="match status" value="1"/>
</dbReference>
<keyword evidence="2" id="KW-0472">Membrane</keyword>
<evidence type="ECO:0000256" key="2">
    <source>
        <dbReference type="SAM" id="Phobius"/>
    </source>
</evidence>
<feature type="transmembrane region" description="Helical" evidence="2">
    <location>
        <begin position="248"/>
        <end position="268"/>
    </location>
</feature>
<feature type="transmembrane region" description="Helical" evidence="2">
    <location>
        <begin position="205"/>
        <end position="228"/>
    </location>
</feature>
<name>A0A1M6FFH7_9FIRM</name>
<dbReference type="RefSeq" id="WP_149678490.1">
    <property type="nucleotide sequence ID" value="NZ_FQZP01000017.1"/>
</dbReference>
<dbReference type="InterPro" id="IPR053160">
    <property type="entry name" value="MFS_DHA3_Transporter"/>
</dbReference>
<protein>
    <submittedName>
        <fullName evidence="3">Predicted arabinose efflux permease, MFS family</fullName>
    </submittedName>
</protein>
<dbReference type="OrthoDB" id="9816124at2"/>